<evidence type="ECO:0000256" key="2">
    <source>
        <dbReference type="ARBA" id="ARBA00005673"/>
    </source>
</evidence>
<comment type="similarity">
    <text evidence="2">Belongs to the ubiquitin-activating E1 family.</text>
</comment>
<comment type="pathway">
    <text evidence="1">Protein modification; protein ubiquitination.</text>
</comment>
<dbReference type="OrthoDB" id="10252231at2759"/>
<feature type="region of interest" description="Disordered" evidence="3">
    <location>
        <begin position="49"/>
        <end position="83"/>
    </location>
</feature>
<protein>
    <recommendedName>
        <fullName evidence="4">Ubiquitin-activating enzyme SCCH domain-containing protein</fullName>
    </recommendedName>
</protein>
<feature type="compositionally biased region" description="Low complexity" evidence="3">
    <location>
        <begin position="49"/>
        <end position="74"/>
    </location>
</feature>
<reference evidence="5" key="2">
    <citation type="submission" date="2013-10" db="EMBL/GenBank/DDBJ databases">
        <authorList>
            <person name="Aslett M."/>
        </authorList>
    </citation>
    <scope>NUCLEOTIDE SEQUENCE [LARGE SCALE GENOMIC DNA]</scope>
    <source>
        <strain evidence="5">Houghton</strain>
    </source>
</reference>
<dbReference type="GO" id="GO:0008641">
    <property type="term" value="F:ubiquitin-like modifier activating enzyme activity"/>
    <property type="evidence" value="ECO:0007669"/>
    <property type="project" value="InterPro"/>
</dbReference>
<dbReference type="VEuPathDB" id="ToxoDB:EBH_0082140"/>
<dbReference type="AlphaFoldDB" id="U6LIR1"/>
<dbReference type="InterPro" id="IPR042063">
    <property type="entry name" value="Ubi_acti_E1_SCCH"/>
</dbReference>
<name>U6LIR1_9EIME</name>
<dbReference type="Gene3D" id="1.10.10.2660">
    <property type="entry name" value="Ubiquitin-activating enzyme E1, SCCH domain"/>
    <property type="match status" value="1"/>
</dbReference>
<evidence type="ECO:0000259" key="4">
    <source>
        <dbReference type="Pfam" id="PF10585"/>
    </source>
</evidence>
<dbReference type="InterPro" id="IPR019572">
    <property type="entry name" value="UBA_E1_SCCH"/>
</dbReference>
<evidence type="ECO:0000313" key="6">
    <source>
        <dbReference type="Proteomes" id="UP000030750"/>
    </source>
</evidence>
<accession>U6LIR1</accession>
<dbReference type="SUPFAM" id="SSF69572">
    <property type="entry name" value="Activating enzymes of the ubiquitin-like proteins"/>
    <property type="match status" value="1"/>
</dbReference>
<dbReference type="EMBL" id="HG711489">
    <property type="protein sequence ID" value="CDJ49133.1"/>
    <property type="molecule type" value="Genomic_DNA"/>
</dbReference>
<dbReference type="InterPro" id="IPR035985">
    <property type="entry name" value="Ubiquitin-activating_enz"/>
</dbReference>
<feature type="domain" description="Ubiquitin-activating enzyme SCCH" evidence="4">
    <location>
        <begin position="51"/>
        <end position="167"/>
    </location>
</feature>
<evidence type="ECO:0000256" key="1">
    <source>
        <dbReference type="ARBA" id="ARBA00004906"/>
    </source>
</evidence>
<reference evidence="5" key="1">
    <citation type="submission" date="2013-10" db="EMBL/GenBank/DDBJ databases">
        <title>Genomic analysis of the causative agents of coccidiosis in chickens.</title>
        <authorList>
            <person name="Reid A.J."/>
            <person name="Blake D."/>
            <person name="Billington K."/>
            <person name="Browne H."/>
            <person name="Dunn M."/>
            <person name="Hung S."/>
            <person name="Kawahara F."/>
            <person name="Miranda-Saavedra D."/>
            <person name="Mourier T."/>
            <person name="Nagra H."/>
            <person name="Otto T.D."/>
            <person name="Rawlings N."/>
            <person name="Sanchez A."/>
            <person name="Sanders M."/>
            <person name="Subramaniam C."/>
            <person name="Tay Y."/>
            <person name="Dear P."/>
            <person name="Doerig C."/>
            <person name="Gruber A."/>
            <person name="Parkinson J."/>
            <person name="Shirley M."/>
            <person name="Wan K.L."/>
            <person name="Berriman M."/>
            <person name="Tomley F."/>
            <person name="Pain A."/>
        </authorList>
    </citation>
    <scope>NUCLEOTIDE SEQUENCE [LARGE SCALE GENOMIC DNA]</scope>
    <source>
        <strain evidence="5">Houghton</strain>
    </source>
</reference>
<gene>
    <name evidence="5" type="ORF">EBH_0082140</name>
</gene>
<keyword evidence="6" id="KW-1185">Reference proteome</keyword>
<proteinExistence type="inferred from homology"/>
<organism evidence="5 6">
    <name type="scientific">Eimeria brunetti</name>
    <dbReference type="NCBI Taxonomy" id="51314"/>
    <lineage>
        <taxon>Eukaryota</taxon>
        <taxon>Sar</taxon>
        <taxon>Alveolata</taxon>
        <taxon>Apicomplexa</taxon>
        <taxon>Conoidasida</taxon>
        <taxon>Coccidia</taxon>
        <taxon>Eucoccidiorida</taxon>
        <taxon>Eimeriorina</taxon>
        <taxon>Eimeriidae</taxon>
        <taxon>Eimeria</taxon>
    </lineage>
</organism>
<dbReference type="Proteomes" id="UP000030750">
    <property type="component" value="Unassembled WGS sequence"/>
</dbReference>
<sequence length="173" mass="19773">MSEVKNFAANPKAFLDKLQKEGSVTQQLQRLEQLQQTLSVFVPALQQEQQQQQQQEQQQDQDQDQQQQQQQQQQGDEEEEEETGGIIEAISPTITSCIRLSVLLFNDLFRIQILQLLSAFPIDQTTAAGVPFWSPPKRPPSPILFKPSEPLHFDFVLSATKLFAHAFVRKSRV</sequence>
<evidence type="ECO:0000313" key="5">
    <source>
        <dbReference type="EMBL" id="CDJ49133.1"/>
    </source>
</evidence>
<evidence type="ECO:0000256" key="3">
    <source>
        <dbReference type="SAM" id="MobiDB-lite"/>
    </source>
</evidence>
<dbReference type="Pfam" id="PF10585">
    <property type="entry name" value="UBA_E1_SCCH"/>
    <property type="match status" value="1"/>
</dbReference>